<sequence length="93" mass="10545">MELKIDHIELSQHASDLFVSRVISEIKPSLEAIAKQLIQKEWLSLGEAAEYIGVSRSTLATHFVNKGLAVSKIQQVKRISKKDIDEFLNENRI</sequence>
<protein>
    <recommendedName>
        <fullName evidence="1">Helix-turn-helix domain-containing protein</fullName>
    </recommendedName>
</protein>
<feature type="domain" description="Helix-turn-helix" evidence="1">
    <location>
        <begin position="42"/>
        <end position="92"/>
    </location>
</feature>
<reference evidence="2 3" key="1">
    <citation type="submission" date="2017-05" db="EMBL/GenBank/DDBJ databases">
        <title>Vagococcus spp. assemblies.</title>
        <authorList>
            <person name="Gulvik C.A."/>
        </authorList>
    </citation>
    <scope>NUCLEOTIDE SEQUENCE [LARGE SCALE GENOMIC DNA]</scope>
    <source>
        <strain evidence="2 3">NCFB 2777</strain>
    </source>
</reference>
<organism evidence="2 3">
    <name type="scientific">Vagococcus salmoninarum</name>
    <dbReference type="NCBI Taxonomy" id="2739"/>
    <lineage>
        <taxon>Bacteria</taxon>
        <taxon>Bacillati</taxon>
        <taxon>Bacillota</taxon>
        <taxon>Bacilli</taxon>
        <taxon>Lactobacillales</taxon>
        <taxon>Enterococcaceae</taxon>
        <taxon>Vagococcus</taxon>
    </lineage>
</organism>
<proteinExistence type="predicted"/>
<evidence type="ECO:0000259" key="1">
    <source>
        <dbReference type="Pfam" id="PF12728"/>
    </source>
</evidence>
<dbReference type="AlphaFoldDB" id="A0A429ZVS4"/>
<gene>
    <name evidence="2" type="ORF">CBF35_00145</name>
</gene>
<dbReference type="EMBL" id="NGJU01000001">
    <property type="protein sequence ID" value="RST97736.1"/>
    <property type="molecule type" value="Genomic_DNA"/>
</dbReference>
<comment type="caution">
    <text evidence="2">The sequence shown here is derived from an EMBL/GenBank/DDBJ whole genome shotgun (WGS) entry which is preliminary data.</text>
</comment>
<name>A0A429ZVS4_9ENTE</name>
<dbReference type="InterPro" id="IPR041657">
    <property type="entry name" value="HTH_17"/>
</dbReference>
<dbReference type="OrthoDB" id="2876156at2"/>
<keyword evidence="3" id="KW-1185">Reference proteome</keyword>
<dbReference type="Proteomes" id="UP000287239">
    <property type="component" value="Unassembled WGS sequence"/>
</dbReference>
<evidence type="ECO:0000313" key="2">
    <source>
        <dbReference type="EMBL" id="RST97736.1"/>
    </source>
</evidence>
<dbReference type="RefSeq" id="WP_126777889.1">
    <property type="nucleotide sequence ID" value="NZ_NGJU01000001.1"/>
</dbReference>
<evidence type="ECO:0000313" key="3">
    <source>
        <dbReference type="Proteomes" id="UP000287239"/>
    </source>
</evidence>
<dbReference type="Pfam" id="PF12728">
    <property type="entry name" value="HTH_17"/>
    <property type="match status" value="1"/>
</dbReference>
<accession>A0A429ZVS4</accession>
<dbReference type="GeneID" id="98566762"/>